<keyword evidence="3 6" id="KW-0489">Methyltransferase</keyword>
<dbReference type="GO" id="GO:0005829">
    <property type="term" value="C:cytosol"/>
    <property type="evidence" value="ECO:0007669"/>
    <property type="project" value="TreeGrafter"/>
</dbReference>
<keyword evidence="2 6" id="KW-0698">rRNA processing</keyword>
<evidence type="ECO:0000256" key="6">
    <source>
        <dbReference type="HAMAP-Rule" id="MF_00074"/>
    </source>
</evidence>
<comment type="function">
    <text evidence="6">Specifically methylates the N7 position of guanine in position 527 of 16S rRNA.</text>
</comment>
<comment type="caution">
    <text evidence="6">Lacks conserved residue(s) required for the propagation of feature annotation.</text>
</comment>
<dbReference type="PANTHER" id="PTHR31760:SF0">
    <property type="entry name" value="S-ADENOSYL-L-METHIONINE-DEPENDENT METHYLTRANSFERASES SUPERFAMILY PROTEIN"/>
    <property type="match status" value="1"/>
</dbReference>
<sequence length="213" mass="23570">MKPQNSGDSRFVSRETRDRLKTYESLVRKWQKSINLVAPSTLDELWSRHIEDSLQLFALTPEPKVWADLGSGAGFPGLVTAICLAEAGEGWVHLIESNNKKAAFLRTAITETGARASVHPARIEAAIPTIDQPQAISARALSSLDELLAFVEPVAKRNPTLECWFHKGFGYRDEVAIARGNWQFDLVEHPSRVLDGSVILQVRQLEKIGAGKS</sequence>
<keyword evidence="4 6" id="KW-0808">Transferase</keyword>
<accession>A0A4R5PLQ5</accession>
<dbReference type="InterPro" id="IPR029063">
    <property type="entry name" value="SAM-dependent_MTases_sf"/>
</dbReference>
<keyword evidence="5 6" id="KW-0949">S-adenosyl-L-methionine</keyword>
<feature type="binding site" evidence="6">
    <location>
        <begin position="123"/>
        <end position="124"/>
    </location>
    <ligand>
        <name>S-adenosyl-L-methionine</name>
        <dbReference type="ChEBI" id="CHEBI:59789"/>
    </ligand>
</feature>
<feature type="binding site" evidence="6">
    <location>
        <position position="70"/>
    </location>
    <ligand>
        <name>S-adenosyl-L-methionine</name>
        <dbReference type="ChEBI" id="CHEBI:59789"/>
    </ligand>
</feature>
<gene>
    <name evidence="6 7" type="primary">rsmG</name>
    <name evidence="7" type="ORF">E2A64_01315</name>
</gene>
<dbReference type="HAMAP" id="MF_00074">
    <property type="entry name" value="16SrRNA_methyltr_G"/>
    <property type="match status" value="1"/>
</dbReference>
<dbReference type="Proteomes" id="UP000295131">
    <property type="component" value="Unassembled WGS sequence"/>
</dbReference>
<dbReference type="PANTHER" id="PTHR31760">
    <property type="entry name" value="S-ADENOSYL-L-METHIONINE-DEPENDENT METHYLTRANSFERASES SUPERFAMILY PROTEIN"/>
    <property type="match status" value="1"/>
</dbReference>
<name>A0A4R5PLQ5_9HYPH</name>
<comment type="caution">
    <text evidence="7">The sequence shown here is derived from an EMBL/GenBank/DDBJ whole genome shotgun (WGS) entry which is preliminary data.</text>
</comment>
<dbReference type="GO" id="GO:0070043">
    <property type="term" value="F:rRNA (guanine-N7-)-methyltransferase activity"/>
    <property type="evidence" value="ECO:0007669"/>
    <property type="project" value="UniProtKB-UniRule"/>
</dbReference>
<feature type="binding site" evidence="6">
    <location>
        <position position="75"/>
    </location>
    <ligand>
        <name>S-adenosyl-L-methionine</name>
        <dbReference type="ChEBI" id="CHEBI:59789"/>
    </ligand>
</feature>
<evidence type="ECO:0000313" key="7">
    <source>
        <dbReference type="EMBL" id="TDH37809.1"/>
    </source>
</evidence>
<dbReference type="SUPFAM" id="SSF53335">
    <property type="entry name" value="S-adenosyl-L-methionine-dependent methyltransferases"/>
    <property type="match status" value="1"/>
</dbReference>
<dbReference type="EMBL" id="SMSI01000001">
    <property type="protein sequence ID" value="TDH37809.1"/>
    <property type="molecule type" value="Genomic_DNA"/>
</dbReference>
<keyword evidence="8" id="KW-1185">Reference proteome</keyword>
<evidence type="ECO:0000256" key="5">
    <source>
        <dbReference type="ARBA" id="ARBA00022691"/>
    </source>
</evidence>
<dbReference type="NCBIfam" id="TIGR00138">
    <property type="entry name" value="rsmG_gidB"/>
    <property type="match status" value="1"/>
</dbReference>
<keyword evidence="1 6" id="KW-0963">Cytoplasm</keyword>
<dbReference type="OrthoDB" id="9808773at2"/>
<reference evidence="7 8" key="1">
    <citation type="journal article" date="2013" name="Int. J. Syst. Evol. Microbiol.">
        <title>Hoeflea suaedae sp. nov., an endophytic bacterium isolated from the root of the halophyte Suaeda maritima.</title>
        <authorList>
            <person name="Chung E.J."/>
            <person name="Park J.A."/>
            <person name="Pramanik P."/>
            <person name="Bibi F."/>
            <person name="Jeon C.O."/>
            <person name="Chung Y.R."/>
        </authorList>
    </citation>
    <scope>NUCLEOTIDE SEQUENCE [LARGE SCALE GENOMIC DNA]</scope>
    <source>
        <strain evidence="7 8">YC6898</strain>
    </source>
</reference>
<dbReference type="EC" id="2.1.1.170" evidence="6"/>
<evidence type="ECO:0000256" key="3">
    <source>
        <dbReference type="ARBA" id="ARBA00022603"/>
    </source>
</evidence>
<dbReference type="Pfam" id="PF02527">
    <property type="entry name" value="GidB"/>
    <property type="match status" value="1"/>
</dbReference>
<protein>
    <recommendedName>
        <fullName evidence="6">Ribosomal RNA small subunit methyltransferase G</fullName>
        <ecNumber evidence="6">2.1.1.170</ecNumber>
    </recommendedName>
    <alternativeName>
        <fullName evidence="6">16S rRNA 7-methylguanosine methyltransferase</fullName>
        <shortName evidence="6">16S rRNA m7G methyltransferase</shortName>
    </alternativeName>
</protein>
<comment type="similarity">
    <text evidence="6">Belongs to the methyltransferase superfamily. RNA methyltransferase RsmG family.</text>
</comment>
<proteinExistence type="inferred from homology"/>
<evidence type="ECO:0000313" key="8">
    <source>
        <dbReference type="Proteomes" id="UP000295131"/>
    </source>
</evidence>
<dbReference type="Gene3D" id="3.40.50.150">
    <property type="entry name" value="Vaccinia Virus protein VP39"/>
    <property type="match status" value="1"/>
</dbReference>
<evidence type="ECO:0000256" key="4">
    <source>
        <dbReference type="ARBA" id="ARBA00022679"/>
    </source>
</evidence>
<dbReference type="AlphaFoldDB" id="A0A4R5PLQ5"/>
<feature type="binding site" evidence="6">
    <location>
        <position position="139"/>
    </location>
    <ligand>
        <name>S-adenosyl-L-methionine</name>
        <dbReference type="ChEBI" id="CHEBI:59789"/>
    </ligand>
</feature>
<dbReference type="RefSeq" id="WP_133282646.1">
    <property type="nucleotide sequence ID" value="NZ_SMSI01000001.1"/>
</dbReference>
<dbReference type="InterPro" id="IPR003682">
    <property type="entry name" value="rRNA_ssu_MeTfrase_G"/>
</dbReference>
<comment type="subcellular location">
    <subcellularLocation>
        <location evidence="6">Cytoplasm</location>
    </subcellularLocation>
</comment>
<organism evidence="7 8">
    <name type="scientific">Pseudohoeflea suaedae</name>
    <dbReference type="NCBI Taxonomy" id="877384"/>
    <lineage>
        <taxon>Bacteria</taxon>
        <taxon>Pseudomonadati</taxon>
        <taxon>Pseudomonadota</taxon>
        <taxon>Alphaproteobacteria</taxon>
        <taxon>Hyphomicrobiales</taxon>
        <taxon>Rhizobiaceae</taxon>
        <taxon>Pseudohoeflea</taxon>
    </lineage>
</organism>
<evidence type="ECO:0000256" key="2">
    <source>
        <dbReference type="ARBA" id="ARBA00022552"/>
    </source>
</evidence>
<evidence type="ECO:0000256" key="1">
    <source>
        <dbReference type="ARBA" id="ARBA00022490"/>
    </source>
</evidence>
<comment type="catalytic activity">
    <reaction evidence="6">
        <text>guanosine(527) in 16S rRNA + S-adenosyl-L-methionine = N(7)-methylguanosine(527) in 16S rRNA + S-adenosyl-L-homocysteine</text>
        <dbReference type="Rhea" id="RHEA:42732"/>
        <dbReference type="Rhea" id="RHEA-COMP:10209"/>
        <dbReference type="Rhea" id="RHEA-COMP:10210"/>
        <dbReference type="ChEBI" id="CHEBI:57856"/>
        <dbReference type="ChEBI" id="CHEBI:59789"/>
        <dbReference type="ChEBI" id="CHEBI:74269"/>
        <dbReference type="ChEBI" id="CHEBI:74480"/>
        <dbReference type="EC" id="2.1.1.170"/>
    </reaction>
</comment>